<dbReference type="AlphaFoldDB" id="A0A4R2GMF2"/>
<organism evidence="1 2">
    <name type="scientific">Natronoflexus pectinivorans</name>
    <dbReference type="NCBI Taxonomy" id="682526"/>
    <lineage>
        <taxon>Bacteria</taxon>
        <taxon>Pseudomonadati</taxon>
        <taxon>Bacteroidota</taxon>
        <taxon>Bacteroidia</taxon>
        <taxon>Marinilabiliales</taxon>
        <taxon>Marinilabiliaceae</taxon>
        <taxon>Natronoflexus</taxon>
    </lineage>
</organism>
<proteinExistence type="predicted"/>
<evidence type="ECO:0000313" key="1">
    <source>
        <dbReference type="EMBL" id="TCO10464.1"/>
    </source>
</evidence>
<dbReference type="EMBL" id="SLWK01000001">
    <property type="protein sequence ID" value="TCO10464.1"/>
    <property type="molecule type" value="Genomic_DNA"/>
</dbReference>
<sequence length="60" mass="7000">MYYIIYIDQLRHIALKSAINFTFPTINIASTTTPKKWTRSELIKQDGKIIKGNDNPERTM</sequence>
<protein>
    <submittedName>
        <fullName evidence="1">Uncharacterized protein</fullName>
    </submittedName>
</protein>
<comment type="caution">
    <text evidence="1">The sequence shown here is derived from an EMBL/GenBank/DDBJ whole genome shotgun (WGS) entry which is preliminary data.</text>
</comment>
<keyword evidence="2" id="KW-1185">Reference proteome</keyword>
<gene>
    <name evidence="1" type="ORF">EV194_10194</name>
</gene>
<dbReference type="Proteomes" id="UP000295221">
    <property type="component" value="Unassembled WGS sequence"/>
</dbReference>
<reference evidence="1 2" key="1">
    <citation type="submission" date="2019-03" db="EMBL/GenBank/DDBJ databases">
        <title>Genomic Encyclopedia of Type Strains, Phase IV (KMG-IV): sequencing the most valuable type-strain genomes for metagenomic binning, comparative biology and taxonomic classification.</title>
        <authorList>
            <person name="Goeker M."/>
        </authorList>
    </citation>
    <scope>NUCLEOTIDE SEQUENCE [LARGE SCALE GENOMIC DNA]</scope>
    <source>
        <strain evidence="1 2">DSM 24179</strain>
    </source>
</reference>
<name>A0A4R2GMF2_9BACT</name>
<accession>A0A4R2GMF2</accession>
<evidence type="ECO:0000313" key="2">
    <source>
        <dbReference type="Proteomes" id="UP000295221"/>
    </source>
</evidence>